<proteinExistence type="predicted"/>
<protein>
    <submittedName>
        <fullName evidence="2">Uncharacterized protein</fullName>
    </submittedName>
</protein>
<reference evidence="2" key="2">
    <citation type="journal article" date="2015" name="Data Brief">
        <title>Shoot transcriptome of the giant reed, Arundo donax.</title>
        <authorList>
            <person name="Barrero R.A."/>
            <person name="Guerrero F.D."/>
            <person name="Moolhuijzen P."/>
            <person name="Goolsby J.A."/>
            <person name="Tidwell J."/>
            <person name="Bellgard S.E."/>
            <person name="Bellgard M.I."/>
        </authorList>
    </citation>
    <scope>NUCLEOTIDE SEQUENCE</scope>
    <source>
        <tissue evidence="2">Shoot tissue taken approximately 20 cm above the soil surface</tissue>
    </source>
</reference>
<dbReference type="EMBL" id="GBRH01175021">
    <property type="protein sequence ID" value="JAE22875.1"/>
    <property type="molecule type" value="Transcribed_RNA"/>
</dbReference>
<feature type="region of interest" description="Disordered" evidence="1">
    <location>
        <begin position="1"/>
        <end position="21"/>
    </location>
</feature>
<evidence type="ECO:0000256" key="1">
    <source>
        <dbReference type="SAM" id="MobiDB-lite"/>
    </source>
</evidence>
<name>A0A0A9GCS4_ARUDO</name>
<reference evidence="2" key="1">
    <citation type="submission" date="2014-09" db="EMBL/GenBank/DDBJ databases">
        <authorList>
            <person name="Magalhaes I.L.F."/>
            <person name="Oliveira U."/>
            <person name="Santos F.R."/>
            <person name="Vidigal T.H.D.A."/>
            <person name="Brescovit A.D."/>
            <person name="Santos A.J."/>
        </authorList>
    </citation>
    <scope>NUCLEOTIDE SEQUENCE</scope>
    <source>
        <tissue evidence="2">Shoot tissue taken approximately 20 cm above the soil surface</tissue>
    </source>
</reference>
<feature type="compositionally biased region" description="Low complexity" evidence="1">
    <location>
        <begin position="1"/>
        <end position="14"/>
    </location>
</feature>
<evidence type="ECO:0000313" key="2">
    <source>
        <dbReference type="EMBL" id="JAE22875.1"/>
    </source>
</evidence>
<sequence length="21" mass="2132">MAISPISSPASLSPKGERCSN</sequence>
<organism evidence="2">
    <name type="scientific">Arundo donax</name>
    <name type="common">Giant reed</name>
    <name type="synonym">Donax arundinaceus</name>
    <dbReference type="NCBI Taxonomy" id="35708"/>
    <lineage>
        <taxon>Eukaryota</taxon>
        <taxon>Viridiplantae</taxon>
        <taxon>Streptophyta</taxon>
        <taxon>Embryophyta</taxon>
        <taxon>Tracheophyta</taxon>
        <taxon>Spermatophyta</taxon>
        <taxon>Magnoliopsida</taxon>
        <taxon>Liliopsida</taxon>
        <taxon>Poales</taxon>
        <taxon>Poaceae</taxon>
        <taxon>PACMAD clade</taxon>
        <taxon>Arundinoideae</taxon>
        <taxon>Arundineae</taxon>
        <taxon>Arundo</taxon>
    </lineage>
</organism>
<dbReference type="AlphaFoldDB" id="A0A0A9GCS4"/>
<accession>A0A0A9GCS4</accession>